<dbReference type="InterPro" id="IPR038750">
    <property type="entry name" value="YczE/YyaS-like"/>
</dbReference>
<dbReference type="OrthoDB" id="76782at2157"/>
<dbReference type="EMBL" id="LMVN01000007">
    <property type="protein sequence ID" value="PAV07839.1"/>
    <property type="molecule type" value="Genomic_DNA"/>
</dbReference>
<proteinExistence type="predicted"/>
<feature type="transmembrane region" description="Helical" evidence="1">
    <location>
        <begin position="53"/>
        <end position="74"/>
    </location>
</feature>
<dbReference type="PANTHER" id="PTHR40078">
    <property type="entry name" value="INTEGRAL MEMBRANE PROTEIN-RELATED"/>
    <property type="match status" value="1"/>
</dbReference>
<gene>
    <name evidence="2" type="ORF">ASJ82_02605</name>
    <name evidence="3" type="ORF">MSCUN_12450</name>
</gene>
<keyword evidence="1" id="KW-1133">Transmembrane helix</keyword>
<feature type="transmembrane region" description="Helical" evidence="1">
    <location>
        <begin position="12"/>
        <end position="33"/>
    </location>
</feature>
<evidence type="ECO:0000313" key="2">
    <source>
        <dbReference type="EMBL" id="PAV07839.1"/>
    </source>
</evidence>
<reference evidence="2 4" key="2">
    <citation type="journal article" date="2017" name="BMC Genomics">
        <title>Genomic analysis of methanogenic archaea reveals a shift towards energy conservation.</title>
        <authorList>
            <person name="Gilmore S.P."/>
            <person name="Henske J.K."/>
            <person name="Sexton J.A."/>
            <person name="Solomon K.V."/>
            <person name="Seppala S."/>
            <person name="Yoo J.I."/>
            <person name="Huyett L.M."/>
            <person name="Pressman A."/>
            <person name="Cogan J.Z."/>
            <person name="Kivenson V."/>
            <person name="Peng X."/>
            <person name="Tan Y."/>
            <person name="Valentine D.L."/>
            <person name="O'Malley M.A."/>
        </authorList>
    </citation>
    <scope>NUCLEOTIDE SEQUENCE [LARGE SCALE GENOMIC DNA]</scope>
    <source>
        <strain evidence="2 4">1R-7</strain>
    </source>
</reference>
<keyword evidence="4" id="KW-1185">Reference proteome</keyword>
<feature type="transmembrane region" description="Helical" evidence="1">
    <location>
        <begin position="86"/>
        <end position="108"/>
    </location>
</feature>
<dbReference type="AlphaFoldDB" id="A0A2A2HEI1"/>
<dbReference type="Proteomes" id="UP000217528">
    <property type="component" value="Unassembled WGS sequence"/>
</dbReference>
<evidence type="ECO:0000256" key="1">
    <source>
        <dbReference type="SAM" id="Phobius"/>
    </source>
</evidence>
<evidence type="ECO:0000313" key="5">
    <source>
        <dbReference type="Proteomes" id="UP000246004"/>
    </source>
</evidence>
<evidence type="ECO:0000313" key="3">
    <source>
        <dbReference type="EMBL" id="PWL08002.1"/>
    </source>
</evidence>
<feature type="transmembrane region" description="Helical" evidence="1">
    <location>
        <begin position="186"/>
        <end position="204"/>
    </location>
</feature>
<dbReference type="Pfam" id="PF19700">
    <property type="entry name" value="DUF6198"/>
    <property type="match status" value="1"/>
</dbReference>
<comment type="caution">
    <text evidence="2">The sequence shown here is derived from an EMBL/GenBank/DDBJ whole genome shotgun (WGS) entry which is preliminary data.</text>
</comment>
<protein>
    <recommendedName>
        <fullName evidence="6">BCR, YitT family</fullName>
    </recommendedName>
</protein>
<name>A0A2A2HEI1_9EURY</name>
<feature type="transmembrane region" description="Helical" evidence="1">
    <location>
        <begin position="114"/>
        <end position="131"/>
    </location>
</feature>
<dbReference type="RefSeq" id="WP_095608285.1">
    <property type="nucleotide sequence ID" value="NZ_CAUHCB010000014.1"/>
</dbReference>
<keyword evidence="1" id="KW-0812">Transmembrane</keyword>
<evidence type="ECO:0008006" key="6">
    <source>
        <dbReference type="Google" id="ProtNLM"/>
    </source>
</evidence>
<dbReference type="EMBL" id="LWMS01000042">
    <property type="protein sequence ID" value="PWL08002.1"/>
    <property type="molecule type" value="Genomic_DNA"/>
</dbReference>
<keyword evidence="1" id="KW-0472">Membrane</keyword>
<dbReference type="Proteomes" id="UP000246004">
    <property type="component" value="Unassembled WGS sequence"/>
</dbReference>
<organism evidence="2 4">
    <name type="scientific">Methanosphaera cuniculi</name>
    <dbReference type="NCBI Taxonomy" id="1077256"/>
    <lineage>
        <taxon>Archaea</taxon>
        <taxon>Methanobacteriati</taxon>
        <taxon>Methanobacteriota</taxon>
        <taxon>Methanomada group</taxon>
        <taxon>Methanobacteria</taxon>
        <taxon>Methanobacteriales</taxon>
        <taxon>Methanobacteriaceae</taxon>
        <taxon>Methanosphaera</taxon>
    </lineage>
</organism>
<accession>A0A2A2HEI1</accession>
<reference evidence="3 5" key="1">
    <citation type="submission" date="2016-04" db="EMBL/GenBank/DDBJ databases">
        <title>Genome sequence of Methanosphaera cuniculi DSM 4103.</title>
        <authorList>
            <person name="Poehlein A."/>
            <person name="Seedorf H."/>
            <person name="Daniel R."/>
        </authorList>
    </citation>
    <scope>NUCLEOTIDE SEQUENCE [LARGE SCALE GENOMIC DNA]</scope>
    <source>
        <strain evidence="3 5">DSM 4103</strain>
    </source>
</reference>
<evidence type="ECO:0000313" key="4">
    <source>
        <dbReference type="Proteomes" id="UP000217528"/>
    </source>
</evidence>
<sequence length="222" mass="24349">MDNIKVKTILRNYIVLIIGLFIMSWGVCLSVRCNLGTTPISAIPNVLSFATDISLGTLTIIFNALLLLIQILILRSKFPRIQLFQLVVTTIFGYFIDFALSLTTNLIPQNTTEQILLCILGCFVIALGVFFEVNSHAVILPGEGVSIAICTVSSIKFEKMKVIFDSTNVIIAVIISLYYFGGFVGVGMGTILAGIVVGYIIRFYKKIALMILGKNEDNPVTN</sequence>
<dbReference type="PANTHER" id="PTHR40078:SF1">
    <property type="entry name" value="INTEGRAL MEMBRANE PROTEIN"/>
    <property type="match status" value="1"/>
</dbReference>